<gene>
    <name evidence="2" type="ORF">PVAR5_1366</name>
</gene>
<evidence type="ECO:0000313" key="2">
    <source>
        <dbReference type="EMBL" id="GAD92770.1"/>
    </source>
</evidence>
<keyword evidence="3" id="KW-1185">Reference proteome</keyword>
<feature type="region of interest" description="Disordered" evidence="1">
    <location>
        <begin position="318"/>
        <end position="362"/>
    </location>
</feature>
<evidence type="ECO:0000256" key="1">
    <source>
        <dbReference type="SAM" id="MobiDB-lite"/>
    </source>
</evidence>
<dbReference type="Proteomes" id="UP000018001">
    <property type="component" value="Unassembled WGS sequence"/>
</dbReference>
<protein>
    <submittedName>
        <fullName evidence="2">Uncharacterized protein</fullName>
    </submittedName>
</protein>
<accession>V5HTC9</accession>
<feature type="region of interest" description="Disordered" evidence="1">
    <location>
        <begin position="36"/>
        <end position="57"/>
    </location>
</feature>
<reference evidence="3" key="1">
    <citation type="journal article" date="2014" name="Genome Announc.">
        <title>Draft genome sequence of the formaldehyde-resistant fungus Byssochlamys spectabilis No. 5 (anamorph Paecilomyces variotii No. 5) (NBRC109023).</title>
        <authorList>
            <person name="Oka T."/>
            <person name="Ekino K."/>
            <person name="Fukuda K."/>
            <person name="Nomura Y."/>
        </authorList>
    </citation>
    <scope>NUCLEOTIDE SEQUENCE [LARGE SCALE GENOMIC DNA]</scope>
    <source>
        <strain evidence="3">No. 5 / NBRC 109023</strain>
    </source>
</reference>
<name>V5HTC9_BYSSN</name>
<dbReference type="InParanoid" id="V5HTC9"/>
<organism evidence="2 3">
    <name type="scientific">Byssochlamys spectabilis (strain No. 5 / NBRC 109023)</name>
    <name type="common">Paecilomyces variotii</name>
    <dbReference type="NCBI Taxonomy" id="1356009"/>
    <lineage>
        <taxon>Eukaryota</taxon>
        <taxon>Fungi</taxon>
        <taxon>Dikarya</taxon>
        <taxon>Ascomycota</taxon>
        <taxon>Pezizomycotina</taxon>
        <taxon>Eurotiomycetes</taxon>
        <taxon>Eurotiomycetidae</taxon>
        <taxon>Eurotiales</taxon>
        <taxon>Thermoascaceae</taxon>
        <taxon>Paecilomyces</taxon>
    </lineage>
</organism>
<dbReference type="HOGENOM" id="CLU_698279_0_0_1"/>
<evidence type="ECO:0000313" key="3">
    <source>
        <dbReference type="Proteomes" id="UP000018001"/>
    </source>
</evidence>
<proteinExistence type="predicted"/>
<comment type="caution">
    <text evidence="2">The sequence shown here is derived from an EMBL/GenBank/DDBJ whole genome shotgun (WGS) entry which is preliminary data.</text>
</comment>
<sequence length="395" mass="43838">MAGTFALPIDEPPSNPALDLILSNEATLTASLSMTLEQSTRGKSEDRPPPLSAEPGPQIDYRLLHAVIDKTRELLKPEDLEAFSKLADVRKKYWMALSGYAQIHRQVQDIWIQRQKLVDQTESVKVAAARWLSTLTAQMQSPRFAGMRPDDLRNAYKAKVQAVLRQNANSQALNAKESREAIERYYMFAKGLTVLSAKFIETKVDAMQSIYNAQTVLLAFWGDELAAAAEGGREPDYGDSTAYEVPAHCYEFGDLNNPNSNGTSYDMADNGNYAQQTIQDLKRRHGVEAASMPVYENTTAHGRYPHFEGSGAAAGTKAAKHEPSVSVVDTAPTSTKTSGRQVNCKKRGSDLVENEDGQQTMPELKRHHGAEASGNENWWEELHPLSDTLETDYWE</sequence>
<feature type="compositionally biased region" description="Polar residues" evidence="1">
    <location>
        <begin position="331"/>
        <end position="341"/>
    </location>
</feature>
<dbReference type="AlphaFoldDB" id="V5HTC9"/>
<dbReference type="OrthoDB" id="2245302at2759"/>
<dbReference type="EMBL" id="BAUL01000038">
    <property type="protein sequence ID" value="GAD92770.1"/>
    <property type="molecule type" value="Genomic_DNA"/>
</dbReference>